<dbReference type="AlphaFoldDB" id="A0A1U7XHH0"/>
<dbReference type="eggNOG" id="KOG0017">
    <property type="taxonomic scope" value="Eukaryota"/>
</dbReference>
<feature type="compositionally biased region" description="Basic and acidic residues" evidence="1">
    <location>
        <begin position="196"/>
        <end position="210"/>
    </location>
</feature>
<dbReference type="PANTHER" id="PTHR45835">
    <property type="entry name" value="YALI0A06105P"/>
    <property type="match status" value="1"/>
</dbReference>
<evidence type="ECO:0000259" key="2">
    <source>
        <dbReference type="Pfam" id="PF03732"/>
    </source>
</evidence>
<sequence length="657" mass="71915">MKATEMEGAELASYRLRGVAYLWFEMWEDSRGEGRPPARWDEFVDAFMDNFLPAKTMAARDTEFEVLKQGSMSVWKYHMEFVRLSKYAPQLVSTMDARVRRFVQGLSPLVVNEASTVALHSDMNYGKIVGFAQATEVGKLKIRAERESGNRARSAGYSGRPIPGRGPSGSSQSYAQSSASALPSMHSYQQGSHLRSGSDSRRPHHSDRPGGESLQQGRSSFPKCGSQGMDGGFAQSSGSSVATSSVHPPAPAGRSVVRGGAHGRGVSSRFYTLSGCQSAKASPDVATGILSVQAIDCYALIDWGSSLSYVTPFIASCFGVEPEQLHESYSVSTPIGDSITTARVYRNCIVIVCGRATTADLIDLEMHLGKANVVADALSRKSLGSLAHLGVDQKPLAWEVYQLASLGVRISTSDEGKVMVRNGAESSLVAEVKEKQLIDPALAQMKEAVLNNKTSTFSLGGEDSVLRCQGRLCVTYVDNLRGRIMAEAHNSRGMADFVSKCPNYQQVKAEHQRPNGLTQLVEIPMWKWEMINMDFMVGLPRTQRKFNSIWVIGDRLTKSAHFLPVKSTDTGEQYAQLYIKEIVNLSTVFHPQTNGQAEQTIQTLEDMLRACVLDFKAQGSPHPWLQSPAEVALPGHPFAQFAKAKQDHKHQVIRIKG</sequence>
<feature type="compositionally biased region" description="Low complexity" evidence="1">
    <location>
        <begin position="236"/>
        <end position="245"/>
    </location>
</feature>
<dbReference type="Pfam" id="PF03732">
    <property type="entry name" value="Retrotrans_gag"/>
    <property type="match status" value="1"/>
</dbReference>
<protein>
    <submittedName>
        <fullName evidence="4">Uncharacterized protein LOC104238729</fullName>
    </submittedName>
</protein>
<dbReference type="Gene3D" id="3.30.420.10">
    <property type="entry name" value="Ribonuclease H-like superfamily/Ribonuclease H"/>
    <property type="match status" value="1"/>
</dbReference>
<dbReference type="GO" id="GO:0003676">
    <property type="term" value="F:nucleic acid binding"/>
    <property type="evidence" value="ECO:0007669"/>
    <property type="project" value="InterPro"/>
</dbReference>
<feature type="compositionally biased region" description="Polar residues" evidence="1">
    <location>
        <begin position="186"/>
        <end position="195"/>
    </location>
</feature>
<reference evidence="3" key="1">
    <citation type="journal article" date="2013" name="Genome Biol.">
        <title>Reference genomes and transcriptomes of Nicotiana sylvestris and Nicotiana tomentosiformis.</title>
        <authorList>
            <person name="Sierro N."/>
            <person name="Battey J.N."/>
            <person name="Ouadi S."/>
            <person name="Bovet L."/>
            <person name="Goepfert S."/>
            <person name="Bakaher N."/>
            <person name="Peitsch M.C."/>
            <person name="Ivanov N.V."/>
        </authorList>
    </citation>
    <scope>NUCLEOTIDE SEQUENCE [LARGE SCALE GENOMIC DNA]</scope>
</reference>
<feature type="compositionally biased region" description="Low complexity" evidence="1">
    <location>
        <begin position="156"/>
        <end position="184"/>
    </location>
</feature>
<dbReference type="Pfam" id="PF08284">
    <property type="entry name" value="RVP_2"/>
    <property type="match status" value="1"/>
</dbReference>
<name>A0A1U7XHH0_NICSY</name>
<proteinExistence type="predicted"/>
<evidence type="ECO:0000256" key="1">
    <source>
        <dbReference type="SAM" id="MobiDB-lite"/>
    </source>
</evidence>
<dbReference type="PANTHER" id="PTHR45835:SF108">
    <property type="entry name" value="INTEGRASE ZINC-BINDING DOMAIN-CONTAINING PROTEIN"/>
    <property type="match status" value="1"/>
</dbReference>
<keyword evidence="3" id="KW-1185">Reference proteome</keyword>
<feature type="region of interest" description="Disordered" evidence="1">
    <location>
        <begin position="145"/>
        <end position="259"/>
    </location>
</feature>
<dbReference type="InterPro" id="IPR012337">
    <property type="entry name" value="RNaseH-like_sf"/>
</dbReference>
<organism evidence="3 4">
    <name type="scientific">Nicotiana sylvestris</name>
    <name type="common">Wood tobacco</name>
    <name type="synonym">South American tobacco</name>
    <dbReference type="NCBI Taxonomy" id="4096"/>
    <lineage>
        <taxon>Eukaryota</taxon>
        <taxon>Viridiplantae</taxon>
        <taxon>Streptophyta</taxon>
        <taxon>Embryophyta</taxon>
        <taxon>Tracheophyta</taxon>
        <taxon>Spermatophyta</taxon>
        <taxon>Magnoliopsida</taxon>
        <taxon>eudicotyledons</taxon>
        <taxon>Gunneridae</taxon>
        <taxon>Pentapetalae</taxon>
        <taxon>asterids</taxon>
        <taxon>lamiids</taxon>
        <taxon>Solanales</taxon>
        <taxon>Solanaceae</taxon>
        <taxon>Nicotianoideae</taxon>
        <taxon>Nicotianeae</taxon>
        <taxon>Nicotiana</taxon>
    </lineage>
</organism>
<feature type="domain" description="Retrotransposon gag" evidence="2">
    <location>
        <begin position="11"/>
        <end position="107"/>
    </location>
</feature>
<gene>
    <name evidence="4" type="primary">LOC104238729</name>
</gene>
<reference evidence="4" key="2">
    <citation type="submission" date="2025-08" db="UniProtKB">
        <authorList>
            <consortium name="RefSeq"/>
        </authorList>
    </citation>
    <scope>IDENTIFICATION</scope>
    <source>
        <tissue evidence="4">Leaf</tissue>
    </source>
</reference>
<dbReference type="InterPro" id="IPR036397">
    <property type="entry name" value="RNaseH_sf"/>
</dbReference>
<evidence type="ECO:0000313" key="3">
    <source>
        <dbReference type="Proteomes" id="UP000189701"/>
    </source>
</evidence>
<dbReference type="SUPFAM" id="SSF53098">
    <property type="entry name" value="Ribonuclease H-like"/>
    <property type="match status" value="1"/>
</dbReference>
<dbReference type="RefSeq" id="XP_009791492.1">
    <property type="nucleotide sequence ID" value="XM_009793190.1"/>
</dbReference>
<dbReference type="InterPro" id="IPR005162">
    <property type="entry name" value="Retrotrans_gag_dom"/>
</dbReference>
<dbReference type="Proteomes" id="UP000189701">
    <property type="component" value="Unplaced"/>
</dbReference>
<evidence type="ECO:0000313" key="4">
    <source>
        <dbReference type="RefSeq" id="XP_009791492.1"/>
    </source>
</evidence>
<accession>A0A1U7XHH0</accession>